<protein>
    <submittedName>
        <fullName evidence="1">Uncharacterized protein</fullName>
    </submittedName>
</protein>
<proteinExistence type="predicted"/>
<dbReference type="Proteomes" id="UP000826195">
    <property type="component" value="Unassembled WGS sequence"/>
</dbReference>
<name>A0AAV7J7F4_COTGL</name>
<sequence>MSCSDKRPFSLHIDVDIDSYPYTQSYETTLSEEEGRVFRVHRAFNTLADFVVSAVEATLNRTAATTSIVKRVESRPRAFVGRWVHALAPTGPHISAVNIRYSRVYSFVYCY</sequence>
<evidence type="ECO:0000313" key="1">
    <source>
        <dbReference type="EMBL" id="KAH0567411.1"/>
    </source>
</evidence>
<keyword evidence="2" id="KW-1185">Reference proteome</keyword>
<organism evidence="1 2">
    <name type="scientific">Cotesia glomerata</name>
    <name type="common">Lepidopteran parasitic wasp</name>
    <name type="synonym">Apanteles glomeratus</name>
    <dbReference type="NCBI Taxonomy" id="32391"/>
    <lineage>
        <taxon>Eukaryota</taxon>
        <taxon>Metazoa</taxon>
        <taxon>Ecdysozoa</taxon>
        <taxon>Arthropoda</taxon>
        <taxon>Hexapoda</taxon>
        <taxon>Insecta</taxon>
        <taxon>Pterygota</taxon>
        <taxon>Neoptera</taxon>
        <taxon>Endopterygota</taxon>
        <taxon>Hymenoptera</taxon>
        <taxon>Apocrita</taxon>
        <taxon>Ichneumonoidea</taxon>
        <taxon>Braconidae</taxon>
        <taxon>Microgastrinae</taxon>
        <taxon>Cotesia</taxon>
    </lineage>
</organism>
<evidence type="ECO:0000313" key="2">
    <source>
        <dbReference type="Proteomes" id="UP000826195"/>
    </source>
</evidence>
<reference evidence="1 2" key="1">
    <citation type="journal article" date="2021" name="J. Hered.">
        <title>A chromosome-level genome assembly of the parasitoid wasp, Cotesia glomerata (Hymenoptera: Braconidae).</title>
        <authorList>
            <person name="Pinto B.J."/>
            <person name="Weis J.J."/>
            <person name="Gamble T."/>
            <person name="Ode P.J."/>
            <person name="Paul R."/>
            <person name="Zaspel J.M."/>
        </authorList>
    </citation>
    <scope>NUCLEOTIDE SEQUENCE [LARGE SCALE GENOMIC DNA]</scope>
    <source>
        <strain evidence="1">CgM1</strain>
    </source>
</reference>
<gene>
    <name evidence="1" type="ORF">KQX54_009721</name>
</gene>
<dbReference type="EMBL" id="JAHXZJ010000001">
    <property type="protein sequence ID" value="KAH0567411.1"/>
    <property type="molecule type" value="Genomic_DNA"/>
</dbReference>
<accession>A0AAV7J7F4</accession>
<dbReference type="AlphaFoldDB" id="A0AAV7J7F4"/>
<comment type="caution">
    <text evidence="1">The sequence shown here is derived from an EMBL/GenBank/DDBJ whole genome shotgun (WGS) entry which is preliminary data.</text>
</comment>